<dbReference type="InterPro" id="IPR045031">
    <property type="entry name" value="DHP_synth-like"/>
</dbReference>
<dbReference type="AlphaFoldDB" id="A0A9D2JWQ3"/>
<comment type="catalytic activity">
    <reaction evidence="1">
        <text>(7,8-dihydropterin-6-yl)methyl diphosphate + 4-aminobenzoate = 7,8-dihydropteroate + diphosphate</text>
        <dbReference type="Rhea" id="RHEA:19949"/>
        <dbReference type="ChEBI" id="CHEBI:17836"/>
        <dbReference type="ChEBI" id="CHEBI:17839"/>
        <dbReference type="ChEBI" id="CHEBI:33019"/>
        <dbReference type="ChEBI" id="CHEBI:72950"/>
        <dbReference type="EC" id="2.5.1.15"/>
    </reaction>
</comment>
<accession>A0A9D2JWQ3</accession>
<evidence type="ECO:0000256" key="1">
    <source>
        <dbReference type="ARBA" id="ARBA00000012"/>
    </source>
</evidence>
<keyword evidence="7" id="KW-0460">Magnesium</keyword>
<dbReference type="PANTHER" id="PTHR20941:SF1">
    <property type="entry name" value="FOLIC ACID SYNTHESIS PROTEIN FOL1"/>
    <property type="match status" value="1"/>
</dbReference>
<organism evidence="10 11">
    <name type="scientific">Candidatus Prevotella avicola</name>
    <dbReference type="NCBI Taxonomy" id="2838738"/>
    <lineage>
        <taxon>Bacteria</taxon>
        <taxon>Pseudomonadati</taxon>
        <taxon>Bacteroidota</taxon>
        <taxon>Bacteroidia</taxon>
        <taxon>Bacteroidales</taxon>
        <taxon>Prevotellaceae</taxon>
        <taxon>Prevotella</taxon>
    </lineage>
</organism>
<evidence type="ECO:0000256" key="7">
    <source>
        <dbReference type="ARBA" id="ARBA00022842"/>
    </source>
</evidence>
<dbReference type="SUPFAM" id="SSF51717">
    <property type="entry name" value="Dihydropteroate synthetase-like"/>
    <property type="match status" value="1"/>
</dbReference>
<evidence type="ECO:0000256" key="2">
    <source>
        <dbReference type="ARBA" id="ARBA00001946"/>
    </source>
</evidence>
<dbReference type="EMBL" id="DXBE01000073">
    <property type="protein sequence ID" value="HIZ70116.1"/>
    <property type="molecule type" value="Genomic_DNA"/>
</dbReference>
<keyword evidence="8" id="KW-0289">Folate biosynthesis</keyword>
<dbReference type="Gene3D" id="3.20.20.20">
    <property type="entry name" value="Dihydropteroate synthase-like"/>
    <property type="match status" value="1"/>
</dbReference>
<dbReference type="GO" id="GO:0005829">
    <property type="term" value="C:cytosol"/>
    <property type="evidence" value="ECO:0007669"/>
    <property type="project" value="TreeGrafter"/>
</dbReference>
<evidence type="ECO:0000313" key="10">
    <source>
        <dbReference type="EMBL" id="HIZ70116.1"/>
    </source>
</evidence>
<dbReference type="GO" id="GO:0046654">
    <property type="term" value="P:tetrahydrofolate biosynthetic process"/>
    <property type="evidence" value="ECO:0007669"/>
    <property type="project" value="TreeGrafter"/>
</dbReference>
<keyword evidence="6" id="KW-0479">Metal-binding</keyword>
<evidence type="ECO:0000313" key="11">
    <source>
        <dbReference type="Proteomes" id="UP000824055"/>
    </source>
</evidence>
<dbReference type="InterPro" id="IPR011005">
    <property type="entry name" value="Dihydropteroate_synth-like_sf"/>
</dbReference>
<dbReference type="PANTHER" id="PTHR20941">
    <property type="entry name" value="FOLATE SYNTHESIS PROTEINS"/>
    <property type="match status" value="1"/>
</dbReference>
<sequence>MIRANNTIQVRGRLLDFSVPRVMGILNATPDSFYVGSRKTTEADIALRAVEIVEQGAAIIDVGAFSIRPGAEEVSAEEEASRLRFALGVVRRECPEAIVSVDTYRPAIARRCVEEWGADIINDVSEGGLTGIANVPLGGERGEMFRLVGELRVPYVLMSVKPTLPEMLYAFADEVQQLRDYGARDIILDPGFGFGKDLRQNYALLSQMDRLQVLGLPLLVGVSRKRMAYQLVGGDASTALNATTAIHAVALMKGANLLRVHDVKEAVEAVRVVSETIINQPKP</sequence>
<proteinExistence type="predicted"/>
<protein>
    <recommendedName>
        <fullName evidence="4">dihydropteroate synthase</fullName>
        <ecNumber evidence="4">2.5.1.15</ecNumber>
    </recommendedName>
</protein>
<dbReference type="GO" id="GO:0046656">
    <property type="term" value="P:folic acid biosynthetic process"/>
    <property type="evidence" value="ECO:0007669"/>
    <property type="project" value="UniProtKB-KW"/>
</dbReference>
<name>A0A9D2JWQ3_9BACT</name>
<dbReference type="InterPro" id="IPR000489">
    <property type="entry name" value="Pterin-binding_dom"/>
</dbReference>
<reference evidence="10" key="2">
    <citation type="submission" date="2021-04" db="EMBL/GenBank/DDBJ databases">
        <authorList>
            <person name="Gilroy R."/>
        </authorList>
    </citation>
    <scope>NUCLEOTIDE SEQUENCE</scope>
    <source>
        <strain evidence="10">ChiHecec3B27-8219</strain>
    </source>
</reference>
<dbReference type="NCBIfam" id="TIGR01496">
    <property type="entry name" value="DHPS"/>
    <property type="match status" value="1"/>
</dbReference>
<dbReference type="EC" id="2.5.1.15" evidence="4"/>
<reference evidence="10" key="1">
    <citation type="journal article" date="2021" name="PeerJ">
        <title>Extensive microbial diversity within the chicken gut microbiome revealed by metagenomics and culture.</title>
        <authorList>
            <person name="Gilroy R."/>
            <person name="Ravi A."/>
            <person name="Getino M."/>
            <person name="Pursley I."/>
            <person name="Horton D.L."/>
            <person name="Alikhan N.F."/>
            <person name="Baker D."/>
            <person name="Gharbi K."/>
            <person name="Hall N."/>
            <person name="Watson M."/>
            <person name="Adriaenssens E.M."/>
            <person name="Foster-Nyarko E."/>
            <person name="Jarju S."/>
            <person name="Secka A."/>
            <person name="Antonio M."/>
            <person name="Oren A."/>
            <person name="Chaudhuri R.R."/>
            <person name="La Ragione R."/>
            <person name="Hildebrand F."/>
            <person name="Pallen M.J."/>
        </authorList>
    </citation>
    <scope>NUCLEOTIDE SEQUENCE</scope>
    <source>
        <strain evidence="10">ChiHecec3B27-8219</strain>
    </source>
</reference>
<dbReference type="GO" id="GO:0004156">
    <property type="term" value="F:dihydropteroate synthase activity"/>
    <property type="evidence" value="ECO:0007669"/>
    <property type="project" value="UniProtKB-EC"/>
</dbReference>
<comment type="pathway">
    <text evidence="3">Cofactor biosynthesis; tetrahydrofolate biosynthesis; 7,8-dihydrofolate from 2-amino-4-hydroxy-6-hydroxymethyl-7,8-dihydropteridine diphosphate and 4-aminobenzoate: step 1/2.</text>
</comment>
<dbReference type="GO" id="GO:0046872">
    <property type="term" value="F:metal ion binding"/>
    <property type="evidence" value="ECO:0007669"/>
    <property type="project" value="UniProtKB-KW"/>
</dbReference>
<comment type="caution">
    <text evidence="10">The sequence shown here is derived from an EMBL/GenBank/DDBJ whole genome shotgun (WGS) entry which is preliminary data.</text>
</comment>
<comment type="cofactor">
    <cofactor evidence="2">
        <name>Mg(2+)</name>
        <dbReference type="ChEBI" id="CHEBI:18420"/>
    </cofactor>
</comment>
<evidence type="ECO:0000259" key="9">
    <source>
        <dbReference type="PROSITE" id="PS50972"/>
    </source>
</evidence>
<evidence type="ECO:0000256" key="3">
    <source>
        <dbReference type="ARBA" id="ARBA00004763"/>
    </source>
</evidence>
<evidence type="ECO:0000256" key="8">
    <source>
        <dbReference type="ARBA" id="ARBA00022909"/>
    </source>
</evidence>
<evidence type="ECO:0000256" key="4">
    <source>
        <dbReference type="ARBA" id="ARBA00012458"/>
    </source>
</evidence>
<keyword evidence="5 10" id="KW-0808">Transferase</keyword>
<dbReference type="InterPro" id="IPR006390">
    <property type="entry name" value="DHP_synth_dom"/>
</dbReference>
<evidence type="ECO:0000256" key="6">
    <source>
        <dbReference type="ARBA" id="ARBA00022723"/>
    </source>
</evidence>
<dbReference type="Pfam" id="PF00809">
    <property type="entry name" value="Pterin_bind"/>
    <property type="match status" value="1"/>
</dbReference>
<evidence type="ECO:0000256" key="5">
    <source>
        <dbReference type="ARBA" id="ARBA00022679"/>
    </source>
</evidence>
<gene>
    <name evidence="10" type="primary">folP</name>
    <name evidence="10" type="ORF">H9966_09650</name>
</gene>
<feature type="domain" description="Pterin-binding" evidence="9">
    <location>
        <begin position="20"/>
        <end position="271"/>
    </location>
</feature>
<dbReference type="Proteomes" id="UP000824055">
    <property type="component" value="Unassembled WGS sequence"/>
</dbReference>
<dbReference type="PROSITE" id="PS50972">
    <property type="entry name" value="PTERIN_BINDING"/>
    <property type="match status" value="1"/>
</dbReference>